<dbReference type="RefSeq" id="XP_040623120.1">
    <property type="nucleotide sequence ID" value="XM_040761752.1"/>
</dbReference>
<dbReference type="Proteomes" id="UP000031575">
    <property type="component" value="Unassembled WGS sequence"/>
</dbReference>
<keyword evidence="2" id="KW-1133">Transmembrane helix</keyword>
<feature type="transmembrane region" description="Helical" evidence="2">
    <location>
        <begin position="223"/>
        <end position="243"/>
    </location>
</feature>
<comment type="caution">
    <text evidence="3">The sequence shown here is derived from an EMBL/GenBank/DDBJ whole genome shotgun (WGS) entry which is preliminary data.</text>
</comment>
<feature type="region of interest" description="Disordered" evidence="1">
    <location>
        <begin position="320"/>
        <end position="358"/>
    </location>
</feature>
<feature type="region of interest" description="Disordered" evidence="1">
    <location>
        <begin position="446"/>
        <end position="471"/>
    </location>
</feature>
<dbReference type="OrthoDB" id="5221606at2759"/>
<evidence type="ECO:0000256" key="1">
    <source>
        <dbReference type="SAM" id="MobiDB-lite"/>
    </source>
</evidence>
<feature type="region of interest" description="Disordered" evidence="1">
    <location>
        <begin position="387"/>
        <end position="416"/>
    </location>
</feature>
<dbReference type="AlphaFoldDB" id="A0A0C2J7X0"/>
<evidence type="ECO:0000313" key="4">
    <source>
        <dbReference type="Proteomes" id="UP000031575"/>
    </source>
</evidence>
<evidence type="ECO:0000256" key="2">
    <source>
        <dbReference type="SAM" id="Phobius"/>
    </source>
</evidence>
<name>A0A0C2J7X0_9PEZI</name>
<protein>
    <submittedName>
        <fullName evidence="3">Uncharacterized protein</fullName>
    </submittedName>
</protein>
<dbReference type="EMBL" id="AWTV01000002">
    <property type="protein sequence ID" value="KIH95110.1"/>
    <property type="molecule type" value="Genomic_DNA"/>
</dbReference>
<feature type="transmembrane region" description="Helical" evidence="2">
    <location>
        <begin position="183"/>
        <end position="203"/>
    </location>
</feature>
<organism evidence="3 4">
    <name type="scientific">Sporothrix brasiliensis 5110</name>
    <dbReference type="NCBI Taxonomy" id="1398154"/>
    <lineage>
        <taxon>Eukaryota</taxon>
        <taxon>Fungi</taxon>
        <taxon>Dikarya</taxon>
        <taxon>Ascomycota</taxon>
        <taxon>Pezizomycotina</taxon>
        <taxon>Sordariomycetes</taxon>
        <taxon>Sordariomycetidae</taxon>
        <taxon>Ophiostomatales</taxon>
        <taxon>Ophiostomataceae</taxon>
        <taxon>Sporothrix</taxon>
    </lineage>
</organism>
<dbReference type="VEuPathDB" id="FungiDB:SPBR_03461"/>
<sequence>MHVQQFFLFGVALLELLSVIIIVVLNAAGQNSDNFDVSAPDMYLLTWTKDVLYETDNDNQTETFSVYWYLNHLCIRNGTGHLHPISRNLGTNFNWRQIDNQIIDYLHSRDHSPNSNSCGALPAHTPINSTVGGFNSTSGTSGSGTSASSGNATTTDCRLPTTVKVTDAPPQLSGQPAFGSVSFVFYILDIAVTLLAWPLLLFLNGTKLWQKRGRIAMACTKAFATTTNLIAVGLLISGVSWVVKHTSKDGASADSFLQPDNSSTLPTASDMYPLANNILISRAELNDTALANSTMPVISPGPAASSLVWVSVTSQRPGSLPVYRPRDGNARHRGEDGEEYEDLPPYQREDPLGRPPSIPGYTISNGCTVTYTTAPTAADDIPLHRVASSDASGSSQTLAPGHADHSGRRSPSPDYEEVVGVEPISLLSSDGAATQQHEPGAVLVVDTRQGISSGSSRRASHESVERPVSPDVASASINDLLLDVALSSSPTRSEGTEPTAGPVLTNNAASLAPSVAVETDR</sequence>
<gene>
    <name evidence="3" type="ORF">SPBR_03461</name>
</gene>
<feature type="compositionally biased region" description="Polar residues" evidence="1">
    <location>
        <begin position="389"/>
        <end position="398"/>
    </location>
</feature>
<feature type="compositionally biased region" description="Basic and acidic residues" evidence="1">
    <location>
        <begin position="324"/>
        <end position="335"/>
    </location>
</feature>
<dbReference type="HOGENOM" id="CLU_522931_0_0_1"/>
<feature type="transmembrane region" description="Helical" evidence="2">
    <location>
        <begin position="7"/>
        <end position="28"/>
    </location>
</feature>
<proteinExistence type="predicted"/>
<evidence type="ECO:0000313" key="3">
    <source>
        <dbReference type="EMBL" id="KIH95110.1"/>
    </source>
</evidence>
<feature type="region of interest" description="Disordered" evidence="1">
    <location>
        <begin position="488"/>
        <end position="521"/>
    </location>
</feature>
<accession>A0A0C2J7X0</accession>
<dbReference type="GeneID" id="63676673"/>
<keyword evidence="4" id="KW-1185">Reference proteome</keyword>
<reference evidence="3 4" key="1">
    <citation type="journal article" date="2014" name="BMC Genomics">
        <title>Comparative genomics of the major fungal agents of human and animal Sporotrichosis: Sporothrix schenckii and Sporothrix brasiliensis.</title>
        <authorList>
            <person name="Teixeira M.M."/>
            <person name="de Almeida L.G."/>
            <person name="Kubitschek-Barreira P."/>
            <person name="Alves F.L."/>
            <person name="Kioshima E.S."/>
            <person name="Abadio A.K."/>
            <person name="Fernandes L."/>
            <person name="Derengowski L.S."/>
            <person name="Ferreira K.S."/>
            <person name="Souza R.C."/>
            <person name="Ruiz J.C."/>
            <person name="de Andrade N.C."/>
            <person name="Paes H.C."/>
            <person name="Nicola A.M."/>
            <person name="Albuquerque P."/>
            <person name="Gerber A.L."/>
            <person name="Martins V.P."/>
            <person name="Peconick L.D."/>
            <person name="Neto A.V."/>
            <person name="Chaucanez C.B."/>
            <person name="Silva P.A."/>
            <person name="Cunha O.L."/>
            <person name="de Oliveira F.F."/>
            <person name="dos Santos T.C."/>
            <person name="Barros A.L."/>
            <person name="Soares M.A."/>
            <person name="de Oliveira L.M."/>
            <person name="Marini M.M."/>
            <person name="Villalobos-Duno H."/>
            <person name="Cunha M.M."/>
            <person name="de Hoog S."/>
            <person name="da Silveira J.F."/>
            <person name="Henrissat B."/>
            <person name="Nino-Vega G.A."/>
            <person name="Cisalpino P.S."/>
            <person name="Mora-Montes H.M."/>
            <person name="Almeida S.R."/>
            <person name="Stajich J.E."/>
            <person name="Lopes-Bezerra L.M."/>
            <person name="Vasconcelos A.T."/>
            <person name="Felipe M.S."/>
        </authorList>
    </citation>
    <scope>NUCLEOTIDE SEQUENCE [LARGE SCALE GENOMIC DNA]</scope>
    <source>
        <strain evidence="3 4">5110</strain>
    </source>
</reference>
<feature type="region of interest" description="Disordered" evidence="1">
    <location>
        <begin position="132"/>
        <end position="154"/>
    </location>
</feature>
<keyword evidence="2" id="KW-0812">Transmembrane</keyword>
<keyword evidence="2" id="KW-0472">Membrane</keyword>